<dbReference type="Gene3D" id="1.10.8.10">
    <property type="entry name" value="DNA helicase RuvA subunit, C-terminal domain"/>
    <property type="match status" value="1"/>
</dbReference>
<dbReference type="SUPFAM" id="SSF54713">
    <property type="entry name" value="Elongation factor Ts (EF-Ts), dimerisation domain"/>
    <property type="match status" value="1"/>
</dbReference>
<dbReference type="Proteomes" id="UP000041254">
    <property type="component" value="Unassembled WGS sequence"/>
</dbReference>
<evidence type="ECO:0000256" key="1">
    <source>
        <dbReference type="ARBA" id="ARBA00005532"/>
    </source>
</evidence>
<comment type="similarity">
    <text evidence="1 4 5">Belongs to the EF-Ts family.</text>
</comment>
<keyword evidence="4" id="KW-0496">Mitochondrion</keyword>
<feature type="signal peptide" evidence="6">
    <location>
        <begin position="1"/>
        <end position="19"/>
    </location>
</feature>
<dbReference type="Gene3D" id="3.30.479.20">
    <property type="entry name" value="Elongation factor Ts, dimerisation domain"/>
    <property type="match status" value="2"/>
</dbReference>
<dbReference type="EMBL" id="CDMY01000571">
    <property type="protein sequence ID" value="CEM23756.1"/>
    <property type="molecule type" value="Genomic_DNA"/>
</dbReference>
<evidence type="ECO:0000256" key="3">
    <source>
        <dbReference type="ARBA" id="ARBA00022917"/>
    </source>
</evidence>
<protein>
    <recommendedName>
        <fullName evidence="4">Elongation factor Ts, mitochondrial</fullName>
        <shortName evidence="4">EF-Ts</shortName>
        <shortName evidence="4">EF-TsMt</shortName>
    </recommendedName>
</protein>
<reference evidence="8 9" key="1">
    <citation type="submission" date="2014-11" db="EMBL/GenBank/DDBJ databases">
        <authorList>
            <person name="Zhu J."/>
            <person name="Qi W."/>
            <person name="Song R."/>
        </authorList>
    </citation>
    <scope>NUCLEOTIDE SEQUENCE [LARGE SCALE GENOMIC DNA]</scope>
</reference>
<evidence type="ECO:0000256" key="5">
    <source>
        <dbReference type="RuleBase" id="RU000642"/>
    </source>
</evidence>
<dbReference type="NCBIfam" id="TIGR00116">
    <property type="entry name" value="tsf"/>
    <property type="match status" value="1"/>
</dbReference>
<dbReference type="OrthoDB" id="277235at2759"/>
<dbReference type="InParanoid" id="A0A0G4G5U2"/>
<keyword evidence="6" id="KW-0732">Signal</keyword>
<comment type="subcellular location">
    <subcellularLocation>
        <location evidence="4">Mitochondrion</location>
    </subcellularLocation>
</comment>
<sequence length="363" mass="39124">MKRLFLLPTILLAFTPSQCFQLRPLPLSPSTQPLTTHAGPLQQLRQLRRAPRSAATSLQMAAVSATLVKELREKTGAGMMDCKKALTDTEGDMEAALDILKKKGLAAAAKRAGRKASEGLVVVKADDAKGVLVEVNCETDFVARNEQFQKFALTCADIAFDKGGDFAALKAAEYPEGTEGKTVEQEVPALTGVIGEKLDLRRSAGVSLDGADGVVATYLHNPLSGNMGQIGVLVALESGGDKAKLREVGQTVAMHISVARPESVDVGGLDVSKLEKERAVLKEQARESGKPEEIIDKMVEGRLRKFYEQVVLTEQEWMLDDTKRKVSKVLKDAEGEVGGPIKVKDFKIFKLGEGVEEAPPDEA</sequence>
<dbReference type="FunFam" id="1.10.8.10:FF:000001">
    <property type="entry name" value="Elongation factor Ts"/>
    <property type="match status" value="1"/>
</dbReference>
<dbReference type="STRING" id="1169540.A0A0G4G5U2"/>
<dbReference type="InterPro" id="IPR036402">
    <property type="entry name" value="EF-Ts_dimer_sf"/>
</dbReference>
<proteinExistence type="inferred from homology"/>
<keyword evidence="3 4" id="KW-0648">Protein biosynthesis</keyword>
<evidence type="ECO:0000256" key="4">
    <source>
        <dbReference type="HAMAP-Rule" id="MF_03135"/>
    </source>
</evidence>
<dbReference type="PhylomeDB" id="A0A0G4G5U2"/>
<keyword evidence="2 4" id="KW-0251">Elongation factor</keyword>
<dbReference type="HAMAP" id="MF_00050">
    <property type="entry name" value="EF_Ts"/>
    <property type="match status" value="1"/>
</dbReference>
<dbReference type="FunCoup" id="A0A0G4G5U2">
    <property type="interactions" value="261"/>
</dbReference>
<organism evidence="8 9">
    <name type="scientific">Vitrella brassicaformis (strain CCMP3155)</name>
    <dbReference type="NCBI Taxonomy" id="1169540"/>
    <lineage>
        <taxon>Eukaryota</taxon>
        <taxon>Sar</taxon>
        <taxon>Alveolata</taxon>
        <taxon>Colpodellida</taxon>
        <taxon>Vitrellaceae</taxon>
        <taxon>Vitrella</taxon>
    </lineage>
</organism>
<dbReference type="VEuPathDB" id="CryptoDB:Vbra_17104"/>
<evidence type="ECO:0000256" key="6">
    <source>
        <dbReference type="SAM" id="SignalP"/>
    </source>
</evidence>
<dbReference type="InterPro" id="IPR009060">
    <property type="entry name" value="UBA-like_sf"/>
</dbReference>
<dbReference type="FunFam" id="1.10.286.20:FF:000001">
    <property type="entry name" value="Elongation factor Ts"/>
    <property type="match status" value="1"/>
</dbReference>
<feature type="domain" description="Translation elongation factor EFTs/EF1B dimerisation" evidence="7">
    <location>
        <begin position="130"/>
        <end position="353"/>
    </location>
</feature>
<dbReference type="AlphaFoldDB" id="A0A0G4G5U2"/>
<comment type="function">
    <text evidence="4 5">Associates with the EF-Tu.GDP complex and induces the exchange of GDP to GTP. It remains bound to the aminoacyl-tRNA.EF-Tu.GTP complex up to the GTP hydrolysis stage on the ribosome.</text>
</comment>
<dbReference type="InterPro" id="IPR018101">
    <property type="entry name" value="Transl_elong_Ts_CS"/>
</dbReference>
<dbReference type="GO" id="GO:0005739">
    <property type="term" value="C:mitochondrion"/>
    <property type="evidence" value="ECO:0007669"/>
    <property type="project" value="UniProtKB-SubCell"/>
</dbReference>
<dbReference type="PROSITE" id="PS01126">
    <property type="entry name" value="EF_TS_1"/>
    <property type="match status" value="1"/>
</dbReference>
<dbReference type="Gene3D" id="1.10.286.20">
    <property type="match status" value="1"/>
</dbReference>
<accession>A0A0G4G5U2</accession>
<dbReference type="OMA" id="QEYMLDD"/>
<dbReference type="PROSITE" id="PS01127">
    <property type="entry name" value="EF_TS_2"/>
    <property type="match status" value="1"/>
</dbReference>
<evidence type="ECO:0000313" key="8">
    <source>
        <dbReference type="EMBL" id="CEM23756.1"/>
    </source>
</evidence>
<keyword evidence="9" id="KW-1185">Reference proteome</keyword>
<dbReference type="PANTHER" id="PTHR11741">
    <property type="entry name" value="ELONGATION FACTOR TS"/>
    <property type="match status" value="1"/>
</dbReference>
<dbReference type="InterPro" id="IPR001816">
    <property type="entry name" value="Transl_elong_EFTs/EF1B"/>
</dbReference>
<evidence type="ECO:0000259" key="7">
    <source>
        <dbReference type="Pfam" id="PF00889"/>
    </source>
</evidence>
<dbReference type="InterPro" id="IPR014039">
    <property type="entry name" value="Transl_elong_EFTs/EF1B_dimer"/>
</dbReference>
<dbReference type="Pfam" id="PF00889">
    <property type="entry name" value="EF_TS"/>
    <property type="match status" value="1"/>
</dbReference>
<name>A0A0G4G5U2_VITBC</name>
<dbReference type="GO" id="GO:0003746">
    <property type="term" value="F:translation elongation factor activity"/>
    <property type="evidence" value="ECO:0007669"/>
    <property type="project" value="UniProtKB-UniRule"/>
</dbReference>
<dbReference type="CDD" id="cd14275">
    <property type="entry name" value="UBA_EF-Ts"/>
    <property type="match status" value="1"/>
</dbReference>
<evidence type="ECO:0000313" key="9">
    <source>
        <dbReference type="Proteomes" id="UP000041254"/>
    </source>
</evidence>
<feature type="chain" id="PRO_5005190237" description="Elongation factor Ts, mitochondrial" evidence="6">
    <location>
        <begin position="20"/>
        <end position="363"/>
    </location>
</feature>
<dbReference type="PANTHER" id="PTHR11741:SF0">
    <property type="entry name" value="ELONGATION FACTOR TS, MITOCHONDRIAL"/>
    <property type="match status" value="1"/>
</dbReference>
<gene>
    <name evidence="8" type="ORF">Vbra_17104</name>
</gene>
<dbReference type="SUPFAM" id="SSF46934">
    <property type="entry name" value="UBA-like"/>
    <property type="match status" value="1"/>
</dbReference>
<evidence type="ECO:0000256" key="2">
    <source>
        <dbReference type="ARBA" id="ARBA00022768"/>
    </source>
</evidence>